<keyword evidence="3" id="KW-1185">Reference proteome</keyword>
<organism evidence="2 3">
    <name type="scientific">Alishewanella longhuensis</name>
    <dbReference type="NCBI Taxonomy" id="1091037"/>
    <lineage>
        <taxon>Bacteria</taxon>
        <taxon>Pseudomonadati</taxon>
        <taxon>Pseudomonadota</taxon>
        <taxon>Gammaproteobacteria</taxon>
        <taxon>Alteromonadales</taxon>
        <taxon>Alteromonadaceae</taxon>
        <taxon>Alishewanella</taxon>
    </lineage>
</organism>
<dbReference type="SUPFAM" id="SSF53474">
    <property type="entry name" value="alpha/beta-Hydrolases"/>
    <property type="match status" value="1"/>
</dbReference>
<sequence>MKHQQHSLFVDLQAYQLHVRQLTPLQPAIAPVLYLHGAVENGRIFYSYTGKGLAGYLADQGFVGYAADFAGRGMSQPSLDTGLQQSQQQLICQDIPALIEYVYAQHQQPIIIVCHSWGGVVAAASLARFPHLLDKVKAKICFGTKRVIKGRSLERLLKINLIWNKLAPWLGQRLGYVPAKRWRFGADNEPLQFLRDTIAWINGAPFVDCCDNFDYQQACLAASWPAIWHFAAKKDRVLGHPDDVLAFINEASQQQARFSLLGKQYGYSQDYDHISMLTHPAANKEHFSDLVQWLKNLYQRNL</sequence>
<dbReference type="EMBL" id="BNAO01000004">
    <property type="protein sequence ID" value="GHG68739.1"/>
    <property type="molecule type" value="Genomic_DNA"/>
</dbReference>
<reference evidence="3" key="1">
    <citation type="journal article" date="2019" name="Int. J. Syst. Evol. Microbiol.">
        <title>The Global Catalogue of Microorganisms (GCM) 10K type strain sequencing project: providing services to taxonomists for standard genome sequencing and annotation.</title>
        <authorList>
            <consortium name="The Broad Institute Genomics Platform"/>
            <consortium name="The Broad Institute Genome Sequencing Center for Infectious Disease"/>
            <person name="Wu L."/>
            <person name="Ma J."/>
        </authorList>
    </citation>
    <scope>NUCLEOTIDE SEQUENCE [LARGE SCALE GENOMIC DNA]</scope>
    <source>
        <strain evidence="3">CGMCC 1.7003</strain>
    </source>
</reference>
<evidence type="ECO:0000313" key="3">
    <source>
        <dbReference type="Proteomes" id="UP000659697"/>
    </source>
</evidence>
<name>A0ABQ3KY57_9ALTE</name>
<dbReference type="Pfam" id="PF12146">
    <property type="entry name" value="Hydrolase_4"/>
    <property type="match status" value="1"/>
</dbReference>
<feature type="domain" description="Serine aminopeptidase S33" evidence="1">
    <location>
        <begin position="30"/>
        <end position="170"/>
    </location>
</feature>
<evidence type="ECO:0000259" key="1">
    <source>
        <dbReference type="Pfam" id="PF12146"/>
    </source>
</evidence>
<dbReference type="PANTHER" id="PTHR11005">
    <property type="entry name" value="LYSOSOMAL ACID LIPASE-RELATED"/>
    <property type="match status" value="1"/>
</dbReference>
<protein>
    <submittedName>
        <fullName evidence="2">Alpha/beta hydrolase</fullName>
    </submittedName>
</protein>
<dbReference type="Gene3D" id="3.40.50.1820">
    <property type="entry name" value="alpha/beta hydrolase"/>
    <property type="match status" value="1"/>
</dbReference>
<dbReference type="Proteomes" id="UP000659697">
    <property type="component" value="Unassembled WGS sequence"/>
</dbReference>
<dbReference type="InterPro" id="IPR029058">
    <property type="entry name" value="AB_hydrolase_fold"/>
</dbReference>
<gene>
    <name evidence="2" type="ORF">GCM10010919_17990</name>
</gene>
<dbReference type="InterPro" id="IPR022742">
    <property type="entry name" value="Hydrolase_4"/>
</dbReference>
<comment type="caution">
    <text evidence="2">The sequence shown here is derived from an EMBL/GenBank/DDBJ whole genome shotgun (WGS) entry which is preliminary data.</text>
</comment>
<accession>A0ABQ3KY57</accession>
<keyword evidence="2" id="KW-0378">Hydrolase</keyword>
<evidence type="ECO:0000313" key="2">
    <source>
        <dbReference type="EMBL" id="GHG68739.1"/>
    </source>
</evidence>
<dbReference type="GO" id="GO:0016787">
    <property type="term" value="F:hydrolase activity"/>
    <property type="evidence" value="ECO:0007669"/>
    <property type="project" value="UniProtKB-KW"/>
</dbReference>
<dbReference type="RefSeq" id="WP_189432456.1">
    <property type="nucleotide sequence ID" value="NZ_BNAO01000004.1"/>
</dbReference>
<proteinExistence type="predicted"/>